<keyword evidence="3" id="KW-1185">Reference proteome</keyword>
<feature type="transmembrane region" description="Helical" evidence="1">
    <location>
        <begin position="76"/>
        <end position="94"/>
    </location>
</feature>
<gene>
    <name evidence="2" type="ORF">FHS28_001620</name>
</gene>
<comment type="caution">
    <text evidence="2">The sequence shown here is derived from an EMBL/GenBank/DDBJ whole genome shotgun (WGS) entry which is preliminary data.</text>
</comment>
<evidence type="ECO:0000313" key="2">
    <source>
        <dbReference type="EMBL" id="MBB3194235.1"/>
    </source>
</evidence>
<organism evidence="2 3">
    <name type="scientific">Roseateles terrae</name>
    <dbReference type="NCBI Taxonomy" id="431060"/>
    <lineage>
        <taxon>Bacteria</taxon>
        <taxon>Pseudomonadati</taxon>
        <taxon>Pseudomonadota</taxon>
        <taxon>Betaproteobacteria</taxon>
        <taxon>Burkholderiales</taxon>
        <taxon>Sphaerotilaceae</taxon>
        <taxon>Roseateles</taxon>
    </lineage>
</organism>
<dbReference type="RefSeq" id="WP_088450176.1">
    <property type="nucleotide sequence ID" value="NZ_JACHXO010000002.1"/>
</dbReference>
<sequence>MRWALVLALTAAYPLLVFASLGHVEPRTMALLLLVLGLLRMASGSGGKVQARWIVAGALLLAVLTALLNRSLPLKLYPVLVNLAMLAVFAVSLMRGPSIVERLARLTDPHLPPEAIAYTRRVTQIWCGFFLLNGGVALVTALWTSERTWALYNGLISYGLMGLLMGGEWLVRRRVRARMAAS</sequence>
<name>A0ABR6GQ37_9BURK</name>
<protein>
    <submittedName>
        <fullName evidence="2">Membrane protein</fullName>
    </submittedName>
</protein>
<feature type="transmembrane region" description="Helical" evidence="1">
    <location>
        <begin position="149"/>
        <end position="171"/>
    </location>
</feature>
<dbReference type="EMBL" id="JACHXO010000002">
    <property type="protein sequence ID" value="MBB3194235.1"/>
    <property type="molecule type" value="Genomic_DNA"/>
</dbReference>
<accession>A0ABR6GQ37</accession>
<dbReference type="Proteomes" id="UP000574369">
    <property type="component" value="Unassembled WGS sequence"/>
</dbReference>
<reference evidence="2 3" key="1">
    <citation type="submission" date="2020-08" db="EMBL/GenBank/DDBJ databases">
        <title>Genomic Encyclopedia of Type Strains, Phase III (KMG-III): the genomes of soil and plant-associated and newly described type strains.</title>
        <authorList>
            <person name="Whitman W."/>
        </authorList>
    </citation>
    <scope>NUCLEOTIDE SEQUENCE [LARGE SCALE GENOMIC DNA]</scope>
    <source>
        <strain evidence="2 3">CECT 7247</strain>
    </source>
</reference>
<keyword evidence="1" id="KW-1133">Transmembrane helix</keyword>
<feature type="transmembrane region" description="Helical" evidence="1">
    <location>
        <begin position="53"/>
        <end position="70"/>
    </location>
</feature>
<keyword evidence="1" id="KW-0812">Transmembrane</keyword>
<keyword evidence="1" id="KW-0472">Membrane</keyword>
<feature type="transmembrane region" description="Helical" evidence="1">
    <location>
        <begin position="29"/>
        <end position="46"/>
    </location>
</feature>
<evidence type="ECO:0000256" key="1">
    <source>
        <dbReference type="SAM" id="Phobius"/>
    </source>
</evidence>
<evidence type="ECO:0000313" key="3">
    <source>
        <dbReference type="Proteomes" id="UP000574369"/>
    </source>
</evidence>
<proteinExistence type="predicted"/>
<feature type="transmembrane region" description="Helical" evidence="1">
    <location>
        <begin position="125"/>
        <end position="143"/>
    </location>
</feature>